<feature type="transmembrane region" description="Helical" evidence="1">
    <location>
        <begin position="7"/>
        <end position="28"/>
    </location>
</feature>
<sequence>MRSKKFIYGLFAVLYLGVTIFGLGPVFFSDGPNKYRMYTLTWVIFIYIALAVILLIFNKKRKK</sequence>
<evidence type="ECO:0000313" key="3">
    <source>
        <dbReference type="Proteomes" id="UP000831787"/>
    </source>
</evidence>
<feature type="transmembrane region" description="Helical" evidence="1">
    <location>
        <begin position="40"/>
        <end position="57"/>
    </location>
</feature>
<proteinExistence type="predicted"/>
<organism evidence="2 3">
    <name type="scientific">Halobacillus salinarum</name>
    <dbReference type="NCBI Taxonomy" id="2932257"/>
    <lineage>
        <taxon>Bacteria</taxon>
        <taxon>Bacillati</taxon>
        <taxon>Bacillota</taxon>
        <taxon>Bacilli</taxon>
        <taxon>Bacillales</taxon>
        <taxon>Bacillaceae</taxon>
        <taxon>Halobacillus</taxon>
    </lineage>
</organism>
<dbReference type="InterPro" id="IPR054229">
    <property type="entry name" value="DUF6954"/>
</dbReference>
<dbReference type="Pfam" id="PF22268">
    <property type="entry name" value="DUF6954"/>
    <property type="match status" value="1"/>
</dbReference>
<dbReference type="Proteomes" id="UP000831787">
    <property type="component" value="Chromosome"/>
</dbReference>
<dbReference type="RefSeq" id="WP_244709883.1">
    <property type="nucleotide sequence ID" value="NZ_CP095073.1"/>
</dbReference>
<keyword evidence="1" id="KW-0472">Membrane</keyword>
<evidence type="ECO:0000256" key="1">
    <source>
        <dbReference type="SAM" id="Phobius"/>
    </source>
</evidence>
<name>A0ABY4EI39_9BACI</name>
<keyword evidence="3" id="KW-1185">Reference proteome</keyword>
<reference evidence="2 3" key="1">
    <citation type="submission" date="2022-04" db="EMBL/GenBank/DDBJ databases">
        <title>Halobacillus sp. isolated from saltern.</title>
        <authorList>
            <person name="Won M."/>
            <person name="Lee C.-M."/>
            <person name="Woen H.-Y."/>
            <person name="Kwon S.-W."/>
        </authorList>
    </citation>
    <scope>NUCLEOTIDE SEQUENCE [LARGE SCALE GENOMIC DNA]</scope>
    <source>
        <strain evidence="2 3">SSBR10-3</strain>
    </source>
</reference>
<evidence type="ECO:0000313" key="2">
    <source>
        <dbReference type="EMBL" id="UOQ44154.1"/>
    </source>
</evidence>
<protein>
    <submittedName>
        <fullName evidence="2">Alkaline shock response membrane anchor protein AmaP</fullName>
    </submittedName>
</protein>
<gene>
    <name evidence="2" type="ORF">MUN89_20225</name>
</gene>
<dbReference type="EMBL" id="CP095073">
    <property type="protein sequence ID" value="UOQ44154.1"/>
    <property type="molecule type" value="Genomic_DNA"/>
</dbReference>
<keyword evidence="1" id="KW-0812">Transmembrane</keyword>
<accession>A0ABY4EI39</accession>
<keyword evidence="1" id="KW-1133">Transmembrane helix</keyword>